<evidence type="ECO:0000256" key="1">
    <source>
        <dbReference type="SAM" id="MobiDB-lite"/>
    </source>
</evidence>
<dbReference type="RefSeq" id="WP_219669546.1">
    <property type="nucleotide sequence ID" value="NZ_WTFF01000191.1"/>
</dbReference>
<keyword evidence="4" id="KW-1185">Reference proteome</keyword>
<dbReference type="InterPro" id="IPR043504">
    <property type="entry name" value="Peptidase_S1_PA_chymotrypsin"/>
</dbReference>
<sequence length="438" mass="46481">MRKPLQRLGIPAVSVSLLLLAAAVTPAAPASTGSPDRGAPLSQAGLDRMTDPQKAAVLNPLRLVGSAAQQVGRQQRQDVFTGVRIAPDHRSVELFLTDVHQKDSFLARVKSLEPKADLRLVDVKAAPSTRVELRNHIKRLKELGPRLPFEIQGIGHSVDGTQIQVMASDAKRARAYFASDPAARPGYGGTGTADKAGKGKAGKGKAAGTGAGDGPALRYEVLQGEPKAGSAPLLHSRQDDSAPFYAGAALDNVGSPLSRCTSGIPAVSTWDGRQWLVTAGHCYAEGSAVHTNGGRYIGNVWRVLPQVDAAFIEAPTYRRTWDGLDTAGYSRYLNGVRSNVVNDEVCQLGYNSRVVCGIRVTNVEYDHGGVLTTVGVQKDGLTAARGGDSGGPVVTVNHPDSRELNGIVRGGWTGYPAWVVWVDVWDIFNAFAIKLNPS</sequence>
<accession>A0ABS6ZAI6</accession>
<evidence type="ECO:0000256" key="2">
    <source>
        <dbReference type="SAM" id="SignalP"/>
    </source>
</evidence>
<keyword evidence="2" id="KW-0732">Signal</keyword>
<dbReference type="InterPro" id="IPR009003">
    <property type="entry name" value="Peptidase_S1_PA"/>
</dbReference>
<dbReference type="InterPro" id="IPR018114">
    <property type="entry name" value="TRYPSIN_HIS"/>
</dbReference>
<comment type="caution">
    <text evidence="3">The sequence shown here is derived from an EMBL/GenBank/DDBJ whole genome shotgun (WGS) entry which is preliminary data.</text>
</comment>
<evidence type="ECO:0000313" key="3">
    <source>
        <dbReference type="EMBL" id="MBW5484784.1"/>
    </source>
</evidence>
<protein>
    <recommendedName>
        <fullName evidence="5">Peptidase S1 domain-containing protein</fullName>
    </recommendedName>
</protein>
<dbReference type="InterPro" id="IPR033116">
    <property type="entry name" value="TRYPSIN_SER"/>
</dbReference>
<dbReference type="PROSITE" id="PS00134">
    <property type="entry name" value="TRYPSIN_HIS"/>
    <property type="match status" value="1"/>
</dbReference>
<feature type="signal peptide" evidence="2">
    <location>
        <begin position="1"/>
        <end position="30"/>
    </location>
</feature>
<dbReference type="Proteomes" id="UP000812013">
    <property type="component" value="Unassembled WGS sequence"/>
</dbReference>
<evidence type="ECO:0000313" key="4">
    <source>
        <dbReference type="Proteomes" id="UP000812013"/>
    </source>
</evidence>
<feature type="region of interest" description="Disordered" evidence="1">
    <location>
        <begin position="184"/>
        <end position="211"/>
    </location>
</feature>
<dbReference type="EMBL" id="WTFF01000191">
    <property type="protein sequence ID" value="MBW5484784.1"/>
    <property type="molecule type" value="Genomic_DNA"/>
</dbReference>
<gene>
    <name evidence="3" type="ORF">GPJ59_23605</name>
</gene>
<organism evidence="3 4">
    <name type="scientific">Streptomyces bambusae</name>
    <dbReference type="NCBI Taxonomy" id="1550616"/>
    <lineage>
        <taxon>Bacteria</taxon>
        <taxon>Bacillati</taxon>
        <taxon>Actinomycetota</taxon>
        <taxon>Actinomycetes</taxon>
        <taxon>Kitasatosporales</taxon>
        <taxon>Streptomycetaceae</taxon>
        <taxon>Streptomyces</taxon>
    </lineage>
</organism>
<reference evidence="3 4" key="1">
    <citation type="submission" date="2019-12" db="EMBL/GenBank/DDBJ databases">
        <title>Genome sequence of Streptomyces bambusae.</title>
        <authorList>
            <person name="Bansal K."/>
            <person name="Choksket S."/>
            <person name="Korpole S."/>
            <person name="Patil P.B."/>
        </authorList>
    </citation>
    <scope>NUCLEOTIDE SEQUENCE [LARGE SCALE GENOMIC DNA]</scope>
    <source>
        <strain evidence="3 4">SK60</strain>
    </source>
</reference>
<evidence type="ECO:0008006" key="5">
    <source>
        <dbReference type="Google" id="ProtNLM"/>
    </source>
</evidence>
<feature type="chain" id="PRO_5047448805" description="Peptidase S1 domain-containing protein" evidence="2">
    <location>
        <begin position="31"/>
        <end position="438"/>
    </location>
</feature>
<name>A0ABS6ZAI6_9ACTN</name>
<dbReference type="Gene3D" id="2.40.10.10">
    <property type="entry name" value="Trypsin-like serine proteases"/>
    <property type="match status" value="2"/>
</dbReference>
<dbReference type="PROSITE" id="PS00135">
    <property type="entry name" value="TRYPSIN_SER"/>
    <property type="match status" value="1"/>
</dbReference>
<dbReference type="SUPFAM" id="SSF50494">
    <property type="entry name" value="Trypsin-like serine proteases"/>
    <property type="match status" value="1"/>
</dbReference>
<proteinExistence type="predicted"/>